<accession>A0A2K3K9Q1</accession>
<sequence length="129" mass="14009">RLDSIGSSLESIFPVSIGITSLRFGALECHRSGIQDGVISNMEMGLCLVCDEPFTVDHARKHKGIRFVVVEMDEEEVEQVNDEKAHEVAGVSQLSCIQQTAVSAVTHVSFMDSEVNVTSSVMVSNTINP</sequence>
<feature type="non-terminal residue" evidence="1">
    <location>
        <position position="129"/>
    </location>
</feature>
<proteinExistence type="predicted"/>
<gene>
    <name evidence="1" type="ORF">L195_g061403</name>
</gene>
<evidence type="ECO:0000313" key="2">
    <source>
        <dbReference type="Proteomes" id="UP000236291"/>
    </source>
</evidence>
<feature type="non-terminal residue" evidence="1">
    <location>
        <position position="1"/>
    </location>
</feature>
<dbReference type="EMBL" id="ASHM01151745">
    <property type="protein sequence ID" value="PNX62999.1"/>
    <property type="molecule type" value="Genomic_DNA"/>
</dbReference>
<organism evidence="1 2">
    <name type="scientific">Trifolium pratense</name>
    <name type="common">Red clover</name>
    <dbReference type="NCBI Taxonomy" id="57577"/>
    <lineage>
        <taxon>Eukaryota</taxon>
        <taxon>Viridiplantae</taxon>
        <taxon>Streptophyta</taxon>
        <taxon>Embryophyta</taxon>
        <taxon>Tracheophyta</taxon>
        <taxon>Spermatophyta</taxon>
        <taxon>Magnoliopsida</taxon>
        <taxon>eudicotyledons</taxon>
        <taxon>Gunneridae</taxon>
        <taxon>Pentapetalae</taxon>
        <taxon>rosids</taxon>
        <taxon>fabids</taxon>
        <taxon>Fabales</taxon>
        <taxon>Fabaceae</taxon>
        <taxon>Papilionoideae</taxon>
        <taxon>50 kb inversion clade</taxon>
        <taxon>NPAAA clade</taxon>
        <taxon>Hologalegina</taxon>
        <taxon>IRL clade</taxon>
        <taxon>Trifolieae</taxon>
        <taxon>Trifolium</taxon>
    </lineage>
</organism>
<evidence type="ECO:0000313" key="1">
    <source>
        <dbReference type="EMBL" id="PNX62999.1"/>
    </source>
</evidence>
<reference evidence="1 2" key="2">
    <citation type="journal article" date="2017" name="Front. Plant Sci.">
        <title>Gene Classification and Mining of Molecular Markers Useful in Red Clover (Trifolium pratense) Breeding.</title>
        <authorList>
            <person name="Istvanek J."/>
            <person name="Dluhosova J."/>
            <person name="Dluhos P."/>
            <person name="Patkova L."/>
            <person name="Nedelnik J."/>
            <person name="Repkova J."/>
        </authorList>
    </citation>
    <scope>NUCLEOTIDE SEQUENCE [LARGE SCALE GENOMIC DNA]</scope>
    <source>
        <strain evidence="2">cv. Tatra</strain>
        <tissue evidence="1">Young leaves</tissue>
    </source>
</reference>
<dbReference type="Proteomes" id="UP000236291">
    <property type="component" value="Unassembled WGS sequence"/>
</dbReference>
<comment type="caution">
    <text evidence="1">The sequence shown here is derived from an EMBL/GenBank/DDBJ whole genome shotgun (WGS) entry which is preliminary data.</text>
</comment>
<protein>
    <submittedName>
        <fullName evidence="1">Uncharacterized protein</fullName>
    </submittedName>
</protein>
<reference evidence="1 2" key="1">
    <citation type="journal article" date="2014" name="Am. J. Bot.">
        <title>Genome assembly and annotation for red clover (Trifolium pratense; Fabaceae).</title>
        <authorList>
            <person name="Istvanek J."/>
            <person name="Jaros M."/>
            <person name="Krenek A."/>
            <person name="Repkova J."/>
        </authorList>
    </citation>
    <scope>NUCLEOTIDE SEQUENCE [LARGE SCALE GENOMIC DNA]</scope>
    <source>
        <strain evidence="2">cv. Tatra</strain>
        <tissue evidence="1">Young leaves</tissue>
    </source>
</reference>
<name>A0A2K3K9Q1_TRIPR</name>
<dbReference type="AlphaFoldDB" id="A0A2K3K9Q1"/>